<protein>
    <recommendedName>
        <fullName evidence="2">Signal transduction histidine kinase internal region domain-containing protein</fullName>
    </recommendedName>
</protein>
<keyword evidence="4" id="KW-1185">Reference proteome</keyword>
<dbReference type="Proteomes" id="UP000248987">
    <property type="component" value="Unassembled WGS sequence"/>
</dbReference>
<dbReference type="GO" id="GO:0016020">
    <property type="term" value="C:membrane"/>
    <property type="evidence" value="ECO:0007669"/>
    <property type="project" value="InterPro"/>
</dbReference>
<feature type="domain" description="Signal transduction histidine kinase internal region" evidence="2">
    <location>
        <begin position="162"/>
        <end position="239"/>
    </location>
</feature>
<gene>
    <name evidence="3" type="ORF">LX77_01386</name>
</gene>
<dbReference type="Pfam" id="PF06580">
    <property type="entry name" value="His_kinase"/>
    <property type="match status" value="1"/>
</dbReference>
<evidence type="ECO:0000256" key="1">
    <source>
        <dbReference type="SAM" id="Phobius"/>
    </source>
</evidence>
<proteinExistence type="predicted"/>
<evidence type="ECO:0000259" key="2">
    <source>
        <dbReference type="Pfam" id="PF06580"/>
    </source>
</evidence>
<dbReference type="PANTHER" id="PTHR34220:SF7">
    <property type="entry name" value="SENSOR HISTIDINE KINASE YPDA"/>
    <property type="match status" value="1"/>
</dbReference>
<feature type="transmembrane region" description="Helical" evidence="1">
    <location>
        <begin position="117"/>
        <end position="141"/>
    </location>
</feature>
<evidence type="ECO:0000313" key="3">
    <source>
        <dbReference type="EMBL" id="RAJ25085.1"/>
    </source>
</evidence>
<feature type="transmembrane region" description="Helical" evidence="1">
    <location>
        <begin position="46"/>
        <end position="66"/>
    </location>
</feature>
<dbReference type="RefSeq" id="WP_111625789.1">
    <property type="nucleotide sequence ID" value="NZ_QLLQ01000004.1"/>
</dbReference>
<name>A0A327S8T6_9FLAO</name>
<dbReference type="AlphaFoldDB" id="A0A327S8T6"/>
<keyword evidence="1" id="KW-1133">Transmembrane helix</keyword>
<dbReference type="GO" id="GO:0000155">
    <property type="term" value="F:phosphorelay sensor kinase activity"/>
    <property type="evidence" value="ECO:0007669"/>
    <property type="project" value="InterPro"/>
</dbReference>
<reference evidence="3 4" key="1">
    <citation type="submission" date="2018-06" db="EMBL/GenBank/DDBJ databases">
        <title>Genomic Encyclopedia of Archaeal and Bacterial Type Strains, Phase II (KMG-II): from individual species to whole genera.</title>
        <authorList>
            <person name="Goeker M."/>
        </authorList>
    </citation>
    <scope>NUCLEOTIDE SEQUENCE [LARGE SCALE GENOMIC DNA]</scope>
    <source>
        <strain evidence="3 4">DSM 12408</strain>
    </source>
</reference>
<dbReference type="PANTHER" id="PTHR34220">
    <property type="entry name" value="SENSOR HISTIDINE KINASE YPDA"/>
    <property type="match status" value="1"/>
</dbReference>
<organism evidence="3 4">
    <name type="scientific">Gelidibacter algens</name>
    <dbReference type="NCBI Taxonomy" id="49280"/>
    <lineage>
        <taxon>Bacteria</taxon>
        <taxon>Pseudomonadati</taxon>
        <taxon>Bacteroidota</taxon>
        <taxon>Flavobacteriia</taxon>
        <taxon>Flavobacteriales</taxon>
        <taxon>Flavobacteriaceae</taxon>
        <taxon>Gelidibacter</taxon>
    </lineage>
</organism>
<dbReference type="InterPro" id="IPR010559">
    <property type="entry name" value="Sig_transdc_His_kin_internal"/>
</dbReference>
<keyword evidence="1" id="KW-0812">Transmembrane</keyword>
<dbReference type="EMBL" id="QLLQ01000004">
    <property type="protein sequence ID" value="RAJ25085.1"/>
    <property type="molecule type" value="Genomic_DNA"/>
</dbReference>
<comment type="caution">
    <text evidence="3">The sequence shown here is derived from an EMBL/GenBank/DDBJ whole genome shotgun (WGS) entry which is preliminary data.</text>
</comment>
<evidence type="ECO:0000313" key="4">
    <source>
        <dbReference type="Proteomes" id="UP000248987"/>
    </source>
</evidence>
<accession>A0A327S8T6</accession>
<sequence>MKKVLDRINRNRYFLLFIVLFAYAQSIDSRIRERTELNAYTFTPDAAIGTLISVCILFIVLIFFTRRWQKSDIFSTTELLKIFSSSLISYLLIMQTISLAIAFIFDNIERNFNREIVTLTTFSYLLDGFIYGSFFLAYNYYNKNKRNQEQLVKYNKALSESRINQLKTQLNPHFLFNNLNVLDQLIEEDKYKASDFLNEFADIYRFVLQTSDKKTIPISEELTFATQYFNLIRHKYGNSYQLIIENENCNGAIVPLSLQLLIENAVQHNLGTEKNPVCIKILTNNNNISISNNLIPKRNTKPASGRALNNLKEQYKLLTNIPIEIQKSDKIFSVIIPIIYKIQKQ</sequence>
<feature type="transmembrane region" description="Helical" evidence="1">
    <location>
        <begin position="87"/>
        <end position="105"/>
    </location>
</feature>
<keyword evidence="1" id="KW-0472">Membrane</keyword>
<dbReference type="InterPro" id="IPR050640">
    <property type="entry name" value="Bact_2-comp_sensor_kinase"/>
</dbReference>